<evidence type="ECO:0000256" key="1">
    <source>
        <dbReference type="ARBA" id="ARBA00010641"/>
    </source>
</evidence>
<keyword evidence="4" id="KW-0238">DNA-binding</keyword>
<dbReference type="PANTHER" id="PTHR43133:SF8">
    <property type="entry name" value="RNA POLYMERASE SIGMA FACTOR HI_1459-RELATED"/>
    <property type="match status" value="1"/>
</dbReference>
<comment type="similarity">
    <text evidence="1">Belongs to the sigma-70 factor family. ECF subfamily.</text>
</comment>
<evidence type="ECO:0000256" key="3">
    <source>
        <dbReference type="ARBA" id="ARBA00023082"/>
    </source>
</evidence>
<organism evidence="8 9">
    <name type="scientific">Clostridium malenominatum</name>
    <dbReference type="NCBI Taxonomy" id="1539"/>
    <lineage>
        <taxon>Bacteria</taxon>
        <taxon>Bacillati</taxon>
        <taxon>Bacillota</taxon>
        <taxon>Clostridia</taxon>
        <taxon>Eubacteriales</taxon>
        <taxon>Clostridiaceae</taxon>
        <taxon>Clostridium</taxon>
    </lineage>
</organism>
<dbReference type="InterPro" id="IPR013325">
    <property type="entry name" value="RNA_pol_sigma_r2"/>
</dbReference>
<evidence type="ECO:0000313" key="8">
    <source>
        <dbReference type="EMBL" id="GAA0725974.1"/>
    </source>
</evidence>
<dbReference type="Gene3D" id="1.10.1740.10">
    <property type="match status" value="1"/>
</dbReference>
<keyword evidence="3" id="KW-0731">Sigma factor</keyword>
<dbReference type="InterPro" id="IPR013324">
    <property type="entry name" value="RNA_pol_sigma_r3/r4-like"/>
</dbReference>
<proteinExistence type="inferred from homology"/>
<dbReference type="InterPro" id="IPR014284">
    <property type="entry name" value="RNA_pol_sigma-70_dom"/>
</dbReference>
<dbReference type="Gene3D" id="1.10.10.10">
    <property type="entry name" value="Winged helix-like DNA-binding domain superfamily/Winged helix DNA-binding domain"/>
    <property type="match status" value="1"/>
</dbReference>
<dbReference type="InterPro" id="IPR013249">
    <property type="entry name" value="RNA_pol_sigma70_r4_t2"/>
</dbReference>
<dbReference type="EMBL" id="BAAACF010000002">
    <property type="protein sequence ID" value="GAA0725974.1"/>
    <property type="molecule type" value="Genomic_DNA"/>
</dbReference>
<gene>
    <name evidence="8" type="ORF">GCM10008905_22010</name>
</gene>
<evidence type="ECO:0000256" key="5">
    <source>
        <dbReference type="ARBA" id="ARBA00023163"/>
    </source>
</evidence>
<evidence type="ECO:0000256" key="2">
    <source>
        <dbReference type="ARBA" id="ARBA00023015"/>
    </source>
</evidence>
<dbReference type="NCBIfam" id="TIGR02937">
    <property type="entry name" value="sigma70-ECF"/>
    <property type="match status" value="1"/>
</dbReference>
<dbReference type="Pfam" id="PF04542">
    <property type="entry name" value="Sigma70_r2"/>
    <property type="match status" value="1"/>
</dbReference>
<keyword evidence="5" id="KW-0804">Transcription</keyword>
<reference evidence="9" key="1">
    <citation type="journal article" date="2019" name="Int. J. Syst. Evol. Microbiol.">
        <title>The Global Catalogue of Microorganisms (GCM) 10K type strain sequencing project: providing services to taxonomists for standard genome sequencing and annotation.</title>
        <authorList>
            <consortium name="The Broad Institute Genomics Platform"/>
            <consortium name="The Broad Institute Genome Sequencing Center for Infectious Disease"/>
            <person name="Wu L."/>
            <person name="Ma J."/>
        </authorList>
    </citation>
    <scope>NUCLEOTIDE SEQUENCE [LARGE SCALE GENOMIC DNA]</scope>
    <source>
        <strain evidence="9">JCM 1405</strain>
    </source>
</reference>
<dbReference type="InterPro" id="IPR036388">
    <property type="entry name" value="WH-like_DNA-bd_sf"/>
</dbReference>
<evidence type="ECO:0000259" key="7">
    <source>
        <dbReference type="Pfam" id="PF08281"/>
    </source>
</evidence>
<keyword evidence="9" id="KW-1185">Reference proteome</keyword>
<evidence type="ECO:0000259" key="6">
    <source>
        <dbReference type="Pfam" id="PF04542"/>
    </source>
</evidence>
<protein>
    <submittedName>
        <fullName evidence="8">Sigma-70 family RNA polymerase sigma factor</fullName>
    </submittedName>
</protein>
<accession>A0ABP3U9C7</accession>
<dbReference type="InterPro" id="IPR007627">
    <property type="entry name" value="RNA_pol_sigma70_r2"/>
</dbReference>
<dbReference type="SUPFAM" id="SSF88946">
    <property type="entry name" value="Sigma2 domain of RNA polymerase sigma factors"/>
    <property type="match status" value="1"/>
</dbReference>
<dbReference type="RefSeq" id="WP_343769675.1">
    <property type="nucleotide sequence ID" value="NZ_BAAACF010000002.1"/>
</dbReference>
<evidence type="ECO:0000256" key="4">
    <source>
        <dbReference type="ARBA" id="ARBA00023125"/>
    </source>
</evidence>
<dbReference type="PANTHER" id="PTHR43133">
    <property type="entry name" value="RNA POLYMERASE ECF-TYPE SIGMA FACTO"/>
    <property type="match status" value="1"/>
</dbReference>
<dbReference type="InterPro" id="IPR039425">
    <property type="entry name" value="RNA_pol_sigma-70-like"/>
</dbReference>
<dbReference type="CDD" id="cd06171">
    <property type="entry name" value="Sigma70_r4"/>
    <property type="match status" value="1"/>
</dbReference>
<dbReference type="Pfam" id="PF08281">
    <property type="entry name" value="Sigma70_r4_2"/>
    <property type="match status" value="1"/>
</dbReference>
<sequence length="203" mass="24241">MGITEKNFIHKIKVKDPQAMDFLVNKYGRLLYTVIYKTLGSFNDKGILEECMNDVLLNIWENIEKYSGEYNIKLEGEERKFKNWICVIARYKSIDYYRKLVNEKRVLQFEECNEVSDFSIEESLILKEQKEELYNDINKMNDTDKKIFIMRYYLEQSIEDIAASLKLSKSSVYTRLSRGRSQLKSKYKESKEVYSDEKCIRAF</sequence>
<feature type="domain" description="RNA polymerase sigma-70 region 2" evidence="6">
    <location>
        <begin position="23"/>
        <end position="99"/>
    </location>
</feature>
<keyword evidence="2" id="KW-0805">Transcription regulation</keyword>
<dbReference type="SUPFAM" id="SSF88659">
    <property type="entry name" value="Sigma3 and sigma4 domains of RNA polymerase sigma factors"/>
    <property type="match status" value="1"/>
</dbReference>
<feature type="domain" description="RNA polymerase sigma factor 70 region 4 type 2" evidence="7">
    <location>
        <begin position="133"/>
        <end position="183"/>
    </location>
</feature>
<evidence type="ECO:0000313" key="9">
    <source>
        <dbReference type="Proteomes" id="UP001500339"/>
    </source>
</evidence>
<name>A0ABP3U9C7_9CLOT</name>
<comment type="caution">
    <text evidence="8">The sequence shown here is derived from an EMBL/GenBank/DDBJ whole genome shotgun (WGS) entry which is preliminary data.</text>
</comment>
<dbReference type="Proteomes" id="UP001500339">
    <property type="component" value="Unassembled WGS sequence"/>
</dbReference>